<sequence length="187" mass="20027">MLAVLNEVRAACDKLPVLRDAHAHVRGKGWTRVEDAAATPVGPLVAMGMEQGRALAKAQGGSIEADRGAYRKIVAGEELWLLLSGATIGGQVVHGCRVYDPGETRRITVKDVSAWLGREPVQTVDRPELLRGEWQPGINAGQDSFELFFVPDASPLRELIKLSGVAIKADWVGAPAASSPTSPQEKK</sequence>
<keyword evidence="2" id="KW-1185">Reference proteome</keyword>
<accession>A0A2A2SG83</accession>
<dbReference type="OrthoDB" id="7432568at2"/>
<dbReference type="AlphaFoldDB" id="A0A2A2SG83"/>
<proteinExistence type="predicted"/>
<comment type="caution">
    <text evidence="1">The sequence shown here is derived from an EMBL/GenBank/DDBJ whole genome shotgun (WGS) entry which is preliminary data.</text>
</comment>
<organism evidence="1 2">
    <name type="scientific">Sphingomonas lenta</name>
    <dbReference type="NCBI Taxonomy" id="1141887"/>
    <lineage>
        <taxon>Bacteria</taxon>
        <taxon>Pseudomonadati</taxon>
        <taxon>Pseudomonadota</taxon>
        <taxon>Alphaproteobacteria</taxon>
        <taxon>Sphingomonadales</taxon>
        <taxon>Sphingomonadaceae</taxon>
        <taxon>Sphingomonas</taxon>
    </lineage>
</organism>
<evidence type="ECO:0000313" key="1">
    <source>
        <dbReference type="EMBL" id="PAX08200.1"/>
    </source>
</evidence>
<gene>
    <name evidence="1" type="ORF">CKY28_11550</name>
</gene>
<dbReference type="Proteomes" id="UP000218151">
    <property type="component" value="Unassembled WGS sequence"/>
</dbReference>
<dbReference type="RefSeq" id="WP_095998442.1">
    <property type="nucleotide sequence ID" value="NZ_NSLI01000003.1"/>
</dbReference>
<name>A0A2A2SG83_9SPHN</name>
<protein>
    <submittedName>
        <fullName evidence="1">Uncharacterized protein</fullName>
    </submittedName>
</protein>
<reference evidence="2" key="1">
    <citation type="submission" date="2017-09" db="EMBL/GenBank/DDBJ databases">
        <authorList>
            <person name="Feng G."/>
            <person name="Zhu H."/>
        </authorList>
    </citation>
    <scope>NUCLEOTIDE SEQUENCE [LARGE SCALE GENOMIC DNA]</scope>
    <source>
        <strain evidence="2">1PNM-20</strain>
    </source>
</reference>
<dbReference type="EMBL" id="NSLI01000003">
    <property type="protein sequence ID" value="PAX08200.1"/>
    <property type="molecule type" value="Genomic_DNA"/>
</dbReference>
<evidence type="ECO:0000313" key="2">
    <source>
        <dbReference type="Proteomes" id="UP000218151"/>
    </source>
</evidence>